<name>A0A8E0S955_9TREM</name>
<gene>
    <name evidence="3" type="ORF">FBUS_05698</name>
</gene>
<comment type="caution">
    <text evidence="3">The sequence shown here is derived from an EMBL/GenBank/DDBJ whole genome shotgun (WGS) entry which is preliminary data.</text>
</comment>
<organism evidence="3 4">
    <name type="scientific">Fasciolopsis buskii</name>
    <dbReference type="NCBI Taxonomy" id="27845"/>
    <lineage>
        <taxon>Eukaryota</taxon>
        <taxon>Metazoa</taxon>
        <taxon>Spiralia</taxon>
        <taxon>Lophotrochozoa</taxon>
        <taxon>Platyhelminthes</taxon>
        <taxon>Trematoda</taxon>
        <taxon>Digenea</taxon>
        <taxon>Plagiorchiida</taxon>
        <taxon>Echinostomata</taxon>
        <taxon>Echinostomatoidea</taxon>
        <taxon>Fasciolidae</taxon>
        <taxon>Fasciolopsis</taxon>
    </lineage>
</organism>
<evidence type="ECO:0000256" key="1">
    <source>
        <dbReference type="SAM" id="Coils"/>
    </source>
</evidence>
<evidence type="ECO:0000256" key="2">
    <source>
        <dbReference type="SAM" id="MobiDB-lite"/>
    </source>
</evidence>
<dbReference type="AlphaFoldDB" id="A0A8E0S955"/>
<evidence type="ECO:0000313" key="4">
    <source>
        <dbReference type="Proteomes" id="UP000728185"/>
    </source>
</evidence>
<feature type="region of interest" description="Disordered" evidence="2">
    <location>
        <begin position="31"/>
        <end position="67"/>
    </location>
</feature>
<feature type="compositionally biased region" description="Polar residues" evidence="2">
    <location>
        <begin position="529"/>
        <end position="546"/>
    </location>
</feature>
<dbReference type="Proteomes" id="UP000728185">
    <property type="component" value="Unassembled WGS sequence"/>
</dbReference>
<sequence>NEIVSESHCSEKVEYSENYETDSEVINLTPSPKRFGRTSPREGKLQDNLKSSHSIRNHCQTSKPKRKTIPSGLIKTPVFKRVGITTIQNNQTSAVERWEAAQVALAEANSQNVLLQRQLQDCRLELRTVQRQCKMQAARLNKAIGQEADLPQLVDRLSADIRALQTRLRDKCSQYDSSQRRISELQHRIYVLEKDRVEHQGQITVDDGAQRRNVARLDEVLTELQAEKKKSAILARQLEVSARSQKHQNLLANEQMRQLRCRCRDLENQLRERTQLLQEKIKLLELQNIYSLRIPKTVPSHLPPAENSQDLTPEMHDRKDSASAPAITRTMSQVKSRPTPPTVQTFCVKMGRSRIRPVDSGELSTRTEPDVAAAKSMRDTNHKSGTVFSLLVDSSTCESMVDPCTNSDVTGHEMNERRMSGKASASQSTSQTVNQLASVDLNRFHGDGSTTLSTATRDELSNCTVSVSHNWVSVLFFMSKLTLIYLFNLEEKSVRAEESHVPVTRIGEESELISMIASQNQRPIDMTLATQDPSLSGSSQTTSALLSQEEEKHDKERKARLLRTLKALDEQSTPTTEDTNMRMDDNEGDAVNRKTPIATKLANQTERLEDFTR</sequence>
<dbReference type="OrthoDB" id="6283759at2759"/>
<feature type="compositionally biased region" description="Polar residues" evidence="2">
    <location>
        <begin position="48"/>
        <end position="62"/>
    </location>
</feature>
<feature type="compositionally biased region" description="Basic and acidic residues" evidence="2">
    <location>
        <begin position="549"/>
        <end position="559"/>
    </location>
</feature>
<keyword evidence="1" id="KW-0175">Coiled coil</keyword>
<feature type="coiled-coil region" evidence="1">
    <location>
        <begin position="249"/>
        <end position="287"/>
    </location>
</feature>
<proteinExistence type="predicted"/>
<dbReference type="EMBL" id="LUCM01000572">
    <property type="protein sequence ID" value="KAA0200362.1"/>
    <property type="molecule type" value="Genomic_DNA"/>
</dbReference>
<reference evidence="3" key="1">
    <citation type="submission" date="2019-05" db="EMBL/GenBank/DDBJ databases">
        <title>Annotation for the trematode Fasciolopsis buski.</title>
        <authorList>
            <person name="Choi Y.-J."/>
        </authorList>
    </citation>
    <scope>NUCLEOTIDE SEQUENCE</scope>
    <source>
        <strain evidence="3">HT</strain>
        <tissue evidence="3">Whole worm</tissue>
    </source>
</reference>
<accession>A0A8E0S955</accession>
<feature type="region of interest" description="Disordered" evidence="2">
    <location>
        <begin position="323"/>
        <end position="343"/>
    </location>
</feature>
<feature type="non-terminal residue" evidence="3">
    <location>
        <position position="613"/>
    </location>
</feature>
<protein>
    <submittedName>
        <fullName evidence="3">Lebercilin</fullName>
    </submittedName>
</protein>
<feature type="region of interest" description="Disordered" evidence="2">
    <location>
        <begin position="529"/>
        <end position="613"/>
    </location>
</feature>
<evidence type="ECO:0000313" key="3">
    <source>
        <dbReference type="EMBL" id="KAA0200362.1"/>
    </source>
</evidence>
<keyword evidence="4" id="KW-1185">Reference proteome</keyword>
<feature type="region of interest" description="Disordered" evidence="2">
    <location>
        <begin position="357"/>
        <end position="378"/>
    </location>
</feature>
<feature type="coiled-coil region" evidence="1">
    <location>
        <begin position="105"/>
        <end position="132"/>
    </location>
</feature>